<evidence type="ECO:0000256" key="11">
    <source>
        <dbReference type="ARBA" id="ARBA00022840"/>
    </source>
</evidence>
<evidence type="ECO:0000313" key="25">
    <source>
        <dbReference type="Proteomes" id="UP001367676"/>
    </source>
</evidence>
<feature type="domain" description="Galactokinase N-terminal" evidence="23">
    <location>
        <begin position="356"/>
        <end position="404"/>
    </location>
</feature>
<evidence type="ECO:0000256" key="8">
    <source>
        <dbReference type="ARBA" id="ARBA00022741"/>
    </source>
</evidence>
<dbReference type="InterPro" id="IPR019539">
    <property type="entry name" value="GalKase_N"/>
</dbReference>
<dbReference type="GO" id="GO:0008270">
    <property type="term" value="F:zinc ion binding"/>
    <property type="evidence" value="ECO:0007669"/>
    <property type="project" value="TreeGrafter"/>
</dbReference>
<dbReference type="GO" id="GO:0005829">
    <property type="term" value="C:cytosol"/>
    <property type="evidence" value="ECO:0007669"/>
    <property type="project" value="TreeGrafter"/>
</dbReference>
<dbReference type="PROSITE" id="PS00169">
    <property type="entry name" value="D_ALA_DEHYDRATASE"/>
    <property type="match status" value="1"/>
</dbReference>
<dbReference type="SUPFAM" id="SSF51569">
    <property type="entry name" value="Aldolase"/>
    <property type="match status" value="1"/>
</dbReference>
<keyword evidence="25" id="KW-1185">Reference proteome</keyword>
<dbReference type="PROSITE" id="PS00106">
    <property type="entry name" value="GALACTOKINASE"/>
    <property type="match status" value="1"/>
</dbReference>
<comment type="similarity">
    <text evidence="3 19">Belongs to the ALAD family.</text>
</comment>
<keyword evidence="12" id="KW-0350">Heme biosynthesis</keyword>
<feature type="domain" description="GHMP kinase C-terminal" evidence="22">
    <location>
        <begin position="691"/>
        <end position="759"/>
    </location>
</feature>
<proteinExistence type="inferred from homology"/>
<evidence type="ECO:0000256" key="15">
    <source>
        <dbReference type="ARBA" id="ARBA00025628"/>
    </source>
</evidence>
<evidence type="ECO:0000256" key="18">
    <source>
        <dbReference type="RuleBase" id="RU000515"/>
    </source>
</evidence>
<dbReference type="SUPFAM" id="SSF54211">
    <property type="entry name" value="Ribosomal protein S5 domain 2-like"/>
    <property type="match status" value="1"/>
</dbReference>
<evidence type="ECO:0000256" key="4">
    <source>
        <dbReference type="ARBA" id="ARBA00012053"/>
    </source>
</evidence>
<organism evidence="24 25">
    <name type="scientific">Parthenolecanium corni</name>
    <dbReference type="NCBI Taxonomy" id="536013"/>
    <lineage>
        <taxon>Eukaryota</taxon>
        <taxon>Metazoa</taxon>
        <taxon>Ecdysozoa</taxon>
        <taxon>Arthropoda</taxon>
        <taxon>Hexapoda</taxon>
        <taxon>Insecta</taxon>
        <taxon>Pterygota</taxon>
        <taxon>Neoptera</taxon>
        <taxon>Paraneoptera</taxon>
        <taxon>Hemiptera</taxon>
        <taxon>Sternorrhyncha</taxon>
        <taxon>Coccoidea</taxon>
        <taxon>Coccidae</taxon>
        <taxon>Parthenolecanium</taxon>
    </lineage>
</organism>
<dbReference type="InterPro" id="IPR000705">
    <property type="entry name" value="Galactokinase"/>
</dbReference>
<dbReference type="InterPro" id="IPR036554">
    <property type="entry name" value="GHMP_kinase_C_sf"/>
</dbReference>
<dbReference type="InterPro" id="IPR028233">
    <property type="entry name" value="BBIP10"/>
</dbReference>
<evidence type="ECO:0000256" key="19">
    <source>
        <dbReference type="RuleBase" id="RU004161"/>
    </source>
</evidence>
<comment type="pathway">
    <text evidence="2">Porphyrin-containing compound metabolism; protoporphyrin-IX biosynthesis; coproporphyrinogen-III from 5-aminolevulinate: step 1/4.</text>
</comment>
<keyword evidence="8" id="KW-0547">Nucleotide-binding</keyword>
<evidence type="ECO:0000256" key="17">
    <source>
        <dbReference type="ARBA" id="ARBA00047651"/>
    </source>
</evidence>
<dbReference type="GO" id="GO:0006012">
    <property type="term" value="P:galactose metabolic process"/>
    <property type="evidence" value="ECO:0007669"/>
    <property type="project" value="InterPro"/>
</dbReference>
<evidence type="ECO:0000259" key="23">
    <source>
        <dbReference type="Pfam" id="PF10509"/>
    </source>
</evidence>
<dbReference type="GO" id="GO:0060271">
    <property type="term" value="P:cilium assembly"/>
    <property type="evidence" value="ECO:0007669"/>
    <property type="project" value="InterPro"/>
</dbReference>
<dbReference type="SUPFAM" id="SSF55060">
    <property type="entry name" value="GHMP Kinase, C-terminal domain"/>
    <property type="match status" value="1"/>
</dbReference>
<evidence type="ECO:0000313" key="24">
    <source>
        <dbReference type="EMBL" id="KAK7590244.1"/>
    </source>
</evidence>
<keyword evidence="6" id="KW-0808">Transferase</keyword>
<gene>
    <name evidence="24" type="ORF">V9T40_001857</name>
</gene>
<dbReference type="InterPro" id="IPR019741">
    <property type="entry name" value="Galactokinase_CS"/>
</dbReference>
<evidence type="ECO:0000256" key="16">
    <source>
        <dbReference type="ARBA" id="ARBA00025861"/>
    </source>
</evidence>
<dbReference type="SMART" id="SM01004">
    <property type="entry name" value="ALAD"/>
    <property type="match status" value="1"/>
</dbReference>
<dbReference type="Pfam" id="PF00490">
    <property type="entry name" value="ALAD"/>
    <property type="match status" value="1"/>
</dbReference>
<dbReference type="InterPro" id="IPR013785">
    <property type="entry name" value="Aldolase_TIM"/>
</dbReference>
<dbReference type="Pfam" id="PF08544">
    <property type="entry name" value="GHMP_kinases_C"/>
    <property type="match status" value="1"/>
</dbReference>
<evidence type="ECO:0000256" key="1">
    <source>
        <dbReference type="ARBA" id="ARBA00001947"/>
    </source>
</evidence>
<evidence type="ECO:0000259" key="22">
    <source>
        <dbReference type="Pfam" id="PF08544"/>
    </source>
</evidence>
<dbReference type="InterPro" id="IPR006204">
    <property type="entry name" value="GHMP_kinase_N_dom"/>
</dbReference>
<dbReference type="Pfam" id="PF10509">
    <property type="entry name" value="GalKase_gal_bdg"/>
    <property type="match status" value="1"/>
</dbReference>
<evidence type="ECO:0000256" key="14">
    <source>
        <dbReference type="ARBA" id="ARBA00023244"/>
    </source>
</evidence>
<dbReference type="Gene3D" id="3.30.70.3170">
    <property type="match status" value="1"/>
</dbReference>
<keyword evidence="14 18" id="KW-0627">Porphyrin biosynthesis</keyword>
<dbReference type="NCBIfam" id="NF006762">
    <property type="entry name" value="PRK09283.1"/>
    <property type="match status" value="1"/>
</dbReference>
<comment type="function">
    <text evidence="15">Catalyzes an early step in the biosynthesis of tetrapyrroles. Binds two molecules of 5-aminolevulinate per subunit, each at a distinct site, and catalyzes their condensation to form porphobilinogen.</text>
</comment>
<dbReference type="GO" id="GO:0005524">
    <property type="term" value="F:ATP binding"/>
    <property type="evidence" value="ECO:0007669"/>
    <property type="project" value="UniProtKB-KW"/>
</dbReference>
<dbReference type="Gene3D" id="1.20.1440.340">
    <property type="match status" value="1"/>
</dbReference>
<comment type="catalytic activity">
    <reaction evidence="17 18">
        <text>2 5-aminolevulinate = porphobilinogen + 2 H2O + H(+)</text>
        <dbReference type="Rhea" id="RHEA:24064"/>
        <dbReference type="ChEBI" id="CHEBI:15377"/>
        <dbReference type="ChEBI" id="CHEBI:15378"/>
        <dbReference type="ChEBI" id="CHEBI:58126"/>
        <dbReference type="ChEBI" id="CHEBI:356416"/>
        <dbReference type="EC" id="4.2.1.24"/>
    </reaction>
</comment>
<feature type="coiled-coil region" evidence="20">
    <location>
        <begin position="845"/>
        <end position="872"/>
    </location>
</feature>
<evidence type="ECO:0000256" key="3">
    <source>
        <dbReference type="ARBA" id="ARBA00008055"/>
    </source>
</evidence>
<comment type="subunit">
    <text evidence="16">Homooctamer; active form. Homohexamer; low activity form.</text>
</comment>
<dbReference type="GO" id="GO:0004335">
    <property type="term" value="F:galactokinase activity"/>
    <property type="evidence" value="ECO:0007669"/>
    <property type="project" value="InterPro"/>
</dbReference>
<reference evidence="24 25" key="1">
    <citation type="submission" date="2024-03" db="EMBL/GenBank/DDBJ databases">
        <title>Adaptation during the transition from Ophiocordyceps entomopathogen to insect associate is accompanied by gene loss and intensified selection.</title>
        <authorList>
            <person name="Ward C.M."/>
            <person name="Onetto C.A."/>
            <person name="Borneman A.R."/>
        </authorList>
    </citation>
    <scope>NUCLEOTIDE SEQUENCE [LARGE SCALE GENOMIC DNA]</scope>
    <source>
        <strain evidence="24">AWRI1</strain>
        <tissue evidence="24">Single Adult Female</tissue>
    </source>
</reference>
<name>A0AAN9THB8_9HEMI</name>
<evidence type="ECO:0000259" key="21">
    <source>
        <dbReference type="Pfam" id="PF00288"/>
    </source>
</evidence>
<feature type="domain" description="GHMP kinase N-terminal" evidence="21">
    <location>
        <begin position="452"/>
        <end position="531"/>
    </location>
</feature>
<evidence type="ECO:0000256" key="9">
    <source>
        <dbReference type="ARBA" id="ARBA00022777"/>
    </source>
</evidence>
<protein>
    <recommendedName>
        <fullName evidence="5 18">Delta-aminolevulinic acid dehydratase</fullName>
        <ecNumber evidence="4 18">4.2.1.24</ecNumber>
    </recommendedName>
</protein>
<evidence type="ECO:0000256" key="7">
    <source>
        <dbReference type="ARBA" id="ARBA00022723"/>
    </source>
</evidence>
<accession>A0AAN9THB8</accession>
<dbReference type="Gene3D" id="3.30.230.10">
    <property type="match status" value="1"/>
</dbReference>
<comment type="caution">
    <text evidence="24">The sequence shown here is derived from an EMBL/GenBank/DDBJ whole genome shotgun (WGS) entry which is preliminary data.</text>
</comment>
<sequence length="873" mass="96556">MDIAPENVLHSKIFNDTLRKWQCSNTELSPHNLMLPLFISESDDAIEEISSLPEVCRFGVNRIREFLEPIVKLGLQSVLLFGVTNKSKKDEIASFADAPENPVIRVIPLLKTWFPNLTVACDVCLCPYASHGHCGILTADNIIEPKASRKRLAEVACSYAKAGADIIAPSDMMDGRIKEIKSQLAELGLISRVCVLSYSAKFQSNFYGPFRDAADSGAKFGDRRCYQLPCGSKGLALSAVKRDVREGCDLLMVKPAMPYLDIIKQTKEEYPEIPLFAYQVSGEYAMLYHGAKSGVFELKSALKESLTGIRRAGADCIITYYSPKILKWFQKMPQIFKTLSADDEELKSSFKKLNDSFVEKYNGLQPDFFVRVPGRVNLIGEHVDYNGYCVCPMAIKQSILAAVKSVDNSLNVSMSNVENKKYADYSCKLDKIVIEIESNKPPAWYQYVLCGFKGILETSRVQPSKGLIFHICGTIPPASGLSSSSALVCAAALSLSVVLNVDFSNTELAEITAKAERHIGTEGGGMDQAIIFNAKKGTASKISFDPLKLTEVSIPQKGVFVIAQSMVTKNKAASNDFNARVVECRLASLIIAKKLGLNQWHEYKKLADVQNSLKYDLGKMLQVVSEIFHGNYYSKDEVCQILDISESRLEDEFLTKNTKFIEEFKLKDRALHVFGEALRVEMFCKICETTKSLPELGRMMFESHTSLKNYYECSHAALDRLVAVCSMNGAFGARLTGAGWGGCIVALVAADSVAEFVKSVKASYAGQIPTTVDTANLIFVTKPGIGASVFNPLILEDNRMMESALGRTISESDGAFKDYVPKVGLIYHKESPQLVFCKPKLMPLKSLTLERLEKLQEDSDKALKEAKTAQRTN</sequence>
<dbReference type="GO" id="GO:0006783">
    <property type="term" value="P:heme biosynthetic process"/>
    <property type="evidence" value="ECO:0007669"/>
    <property type="project" value="UniProtKB-KW"/>
</dbReference>
<dbReference type="InterPro" id="IPR006203">
    <property type="entry name" value="GHMP_knse_ATP-bd_CS"/>
</dbReference>
<dbReference type="EC" id="4.2.1.24" evidence="4 18"/>
<dbReference type="InterPro" id="IPR030656">
    <property type="entry name" value="ALAD_AS"/>
</dbReference>
<keyword evidence="7" id="KW-0479">Metal-binding</keyword>
<dbReference type="PRINTS" id="PR00144">
    <property type="entry name" value="DALDHYDRTASE"/>
</dbReference>
<dbReference type="NCBIfam" id="TIGR00131">
    <property type="entry name" value="gal_kin"/>
    <property type="match status" value="1"/>
</dbReference>
<evidence type="ECO:0000256" key="10">
    <source>
        <dbReference type="ARBA" id="ARBA00022833"/>
    </source>
</evidence>
<dbReference type="PANTHER" id="PTHR11458">
    <property type="entry name" value="DELTA-AMINOLEVULINIC ACID DEHYDRATASE"/>
    <property type="match status" value="1"/>
</dbReference>
<evidence type="ECO:0000256" key="13">
    <source>
        <dbReference type="ARBA" id="ARBA00023239"/>
    </source>
</evidence>
<dbReference type="AlphaFoldDB" id="A0AAN9THB8"/>
<dbReference type="GO" id="GO:0004655">
    <property type="term" value="F:porphobilinogen synthase activity"/>
    <property type="evidence" value="ECO:0007669"/>
    <property type="project" value="UniProtKB-EC"/>
</dbReference>
<evidence type="ECO:0000256" key="5">
    <source>
        <dbReference type="ARBA" id="ARBA00020771"/>
    </source>
</evidence>
<keyword evidence="9" id="KW-0418">Kinase</keyword>
<dbReference type="GO" id="GO:0034464">
    <property type="term" value="C:BBSome"/>
    <property type="evidence" value="ECO:0007669"/>
    <property type="project" value="InterPro"/>
</dbReference>
<dbReference type="InterPro" id="IPR020568">
    <property type="entry name" value="Ribosomal_Su5_D2-typ_SF"/>
</dbReference>
<dbReference type="PANTHER" id="PTHR11458:SF0">
    <property type="entry name" value="DELTA-AMINOLEVULINIC ACID DEHYDRATASE"/>
    <property type="match status" value="1"/>
</dbReference>
<dbReference type="InterPro" id="IPR014721">
    <property type="entry name" value="Ribsml_uS5_D2-typ_fold_subgr"/>
</dbReference>
<dbReference type="PROSITE" id="PS00627">
    <property type="entry name" value="GHMP_KINASES_ATP"/>
    <property type="match status" value="1"/>
</dbReference>
<evidence type="ECO:0000256" key="20">
    <source>
        <dbReference type="SAM" id="Coils"/>
    </source>
</evidence>
<dbReference type="InterPro" id="IPR013750">
    <property type="entry name" value="GHMP_kinase_C_dom"/>
</dbReference>
<evidence type="ECO:0000256" key="6">
    <source>
        <dbReference type="ARBA" id="ARBA00022679"/>
    </source>
</evidence>
<evidence type="ECO:0000256" key="2">
    <source>
        <dbReference type="ARBA" id="ARBA00004694"/>
    </source>
</evidence>
<keyword evidence="20" id="KW-0175">Coiled coil</keyword>
<keyword evidence="10" id="KW-0862">Zinc</keyword>
<dbReference type="InterPro" id="IPR001731">
    <property type="entry name" value="ALAD"/>
</dbReference>
<dbReference type="EMBL" id="JBBCAQ010000022">
    <property type="protein sequence ID" value="KAK7590244.1"/>
    <property type="molecule type" value="Genomic_DNA"/>
</dbReference>
<dbReference type="Gene3D" id="3.20.20.70">
    <property type="entry name" value="Aldolase class I"/>
    <property type="match status" value="1"/>
</dbReference>
<dbReference type="Pfam" id="PF00288">
    <property type="entry name" value="GHMP_kinases_N"/>
    <property type="match status" value="1"/>
</dbReference>
<evidence type="ECO:0000256" key="12">
    <source>
        <dbReference type="ARBA" id="ARBA00023133"/>
    </source>
</evidence>
<dbReference type="FunFam" id="3.20.20.70:FF:000048">
    <property type="entry name" value="Delta-aminolevulinic acid dehydratase"/>
    <property type="match status" value="1"/>
</dbReference>
<comment type="cofactor">
    <cofactor evidence="1">
        <name>Zn(2+)</name>
        <dbReference type="ChEBI" id="CHEBI:29105"/>
    </cofactor>
</comment>
<dbReference type="Proteomes" id="UP001367676">
    <property type="component" value="Unassembled WGS sequence"/>
</dbReference>
<keyword evidence="11" id="KW-0067">ATP-binding</keyword>
<dbReference type="Pfam" id="PF14777">
    <property type="entry name" value="BBIP10"/>
    <property type="match status" value="1"/>
</dbReference>
<keyword evidence="13 18" id="KW-0456">Lyase</keyword>